<dbReference type="Gene3D" id="3.20.20.80">
    <property type="entry name" value="Glycosidases"/>
    <property type="match status" value="1"/>
</dbReference>
<keyword evidence="6 10" id="KW-0808">Transferase</keyword>
<dbReference type="EC" id="2.4.1.25" evidence="3 10"/>
<gene>
    <name evidence="11" type="primary">malQ</name>
    <name evidence="11" type="ORF">GCM10007418_03220</name>
</gene>
<reference evidence="12" key="1">
    <citation type="journal article" date="2019" name="Int. J. Syst. Evol. Microbiol.">
        <title>The Global Catalogue of Microorganisms (GCM) 10K type strain sequencing project: providing services to taxonomists for standard genome sequencing and annotation.</title>
        <authorList>
            <consortium name="The Broad Institute Genomics Platform"/>
            <consortium name="The Broad Institute Genome Sequencing Center for Infectious Disease"/>
            <person name="Wu L."/>
            <person name="Ma J."/>
        </authorList>
    </citation>
    <scope>NUCLEOTIDE SEQUENCE [LARGE SCALE GENOMIC DNA]</scope>
    <source>
        <strain evidence="12">CGMCC 1.12482</strain>
    </source>
</reference>
<organism evidence="11 12">
    <name type="scientific">Halopseudomonas salina</name>
    <dbReference type="NCBI Taxonomy" id="1323744"/>
    <lineage>
        <taxon>Bacteria</taxon>
        <taxon>Pseudomonadati</taxon>
        <taxon>Pseudomonadota</taxon>
        <taxon>Gammaproteobacteria</taxon>
        <taxon>Pseudomonadales</taxon>
        <taxon>Pseudomonadaceae</taxon>
        <taxon>Halopseudomonas</taxon>
    </lineage>
</organism>
<evidence type="ECO:0000256" key="10">
    <source>
        <dbReference type="RuleBase" id="RU361207"/>
    </source>
</evidence>
<comment type="catalytic activity">
    <reaction evidence="1 10">
        <text>Transfers a segment of a (1-&gt;4)-alpha-D-glucan to a new position in an acceptor, which may be glucose or a (1-&gt;4)-alpha-D-glucan.</text>
        <dbReference type="EC" id="2.4.1.25"/>
    </reaction>
</comment>
<dbReference type="Proteomes" id="UP000638188">
    <property type="component" value="Unassembled WGS sequence"/>
</dbReference>
<evidence type="ECO:0000313" key="12">
    <source>
        <dbReference type="Proteomes" id="UP000638188"/>
    </source>
</evidence>
<sequence>MSDASLASLARAAGISTKWTDAHGIPKQVGTEALHALLQSLGLPALGEQQIQASLAEQQERLRRAAAGPLLAMVADQAVTLAGRFAPGTPYKLILDDERRLHRRLDHNACITGISQCGYHQLLIEDQLLTLAVAPPTCQSVADLCGRPGARVWGLSTQLYSLRRPGDCGLGDTVALEQLARQAGKLGADALAISPVHAMFSASSDQYSPYSPSSRLFFNPLYAAPSRVLGEDAVKHAVNECGLEDELARLETLAFVDWPAASAAKQKVLRCLYRHFSFKSNELTQDFDRFCRKGGIALEQHCRFEALHAYMLQHQQTPNWQQWPKPFRDPNSTAVAQFAIEHAADVSFHMFCQWLINCGLERAQSVARNSGMAIGLISDLAVGADGSGSLAWSRQSELLSAITVGAPPDIINTQGQSWGVSAFSPWGLQEGGFSAFKDMLRANMTHAGGIRIDHVMGLKRLWVIPEGASPDMGAYLNYPFATLMHLVALESWRHQAIVIGEDLGTVPRGMRGELAERGALGMRVLHFEKNAEGFIPPEKWPDDALATTTTHDLPTILGWIAGRDIEWREKAGHRGAQETQSDRETRETERAELKTALRQAGELRCDQEEAVEQLDACIGFLGKTPAPLVLLPLEDALGELEQPNLPGPGNIHPNWRRRFTVNADYLLNNASVQGRLQRLSEARATRERESS</sequence>
<comment type="similarity">
    <text evidence="2 10">Belongs to the disproportionating enzyme family.</text>
</comment>
<evidence type="ECO:0000256" key="9">
    <source>
        <dbReference type="ARBA" id="ARBA00031501"/>
    </source>
</evidence>
<accession>A0ABQ1P0T1</accession>
<dbReference type="PANTHER" id="PTHR32438:SF5">
    <property type="entry name" value="4-ALPHA-GLUCANOTRANSFERASE DPE1, CHLOROPLASTIC_AMYLOPLASTIC"/>
    <property type="match status" value="1"/>
</dbReference>
<dbReference type="InterPro" id="IPR003385">
    <property type="entry name" value="Glyco_hydro_77"/>
</dbReference>
<dbReference type="InterPro" id="IPR017853">
    <property type="entry name" value="GH"/>
</dbReference>
<evidence type="ECO:0000313" key="11">
    <source>
        <dbReference type="EMBL" id="GGC86794.1"/>
    </source>
</evidence>
<evidence type="ECO:0000256" key="4">
    <source>
        <dbReference type="ARBA" id="ARBA00020295"/>
    </source>
</evidence>
<name>A0ABQ1P0T1_9GAMM</name>
<evidence type="ECO:0000256" key="2">
    <source>
        <dbReference type="ARBA" id="ARBA00005684"/>
    </source>
</evidence>
<keyword evidence="12" id="KW-1185">Reference proteome</keyword>
<evidence type="ECO:0000256" key="6">
    <source>
        <dbReference type="ARBA" id="ARBA00022679"/>
    </source>
</evidence>
<evidence type="ECO:0000256" key="7">
    <source>
        <dbReference type="ARBA" id="ARBA00023277"/>
    </source>
</evidence>
<dbReference type="Pfam" id="PF02446">
    <property type="entry name" value="Glyco_hydro_77"/>
    <property type="match status" value="1"/>
</dbReference>
<keyword evidence="5 10" id="KW-0328">Glycosyltransferase</keyword>
<dbReference type="PANTHER" id="PTHR32438">
    <property type="entry name" value="4-ALPHA-GLUCANOTRANSFERASE DPE1, CHLOROPLASTIC/AMYLOPLASTIC"/>
    <property type="match status" value="1"/>
</dbReference>
<dbReference type="NCBIfam" id="TIGR00217">
    <property type="entry name" value="malQ"/>
    <property type="match status" value="1"/>
</dbReference>
<dbReference type="SUPFAM" id="SSF51445">
    <property type="entry name" value="(Trans)glycosidases"/>
    <property type="match status" value="1"/>
</dbReference>
<evidence type="ECO:0000256" key="1">
    <source>
        <dbReference type="ARBA" id="ARBA00000439"/>
    </source>
</evidence>
<evidence type="ECO:0000256" key="5">
    <source>
        <dbReference type="ARBA" id="ARBA00022676"/>
    </source>
</evidence>
<proteinExistence type="inferred from homology"/>
<evidence type="ECO:0000256" key="8">
    <source>
        <dbReference type="ARBA" id="ARBA00031423"/>
    </source>
</evidence>
<protein>
    <recommendedName>
        <fullName evidence="4 10">4-alpha-glucanotransferase</fullName>
        <ecNumber evidence="3 10">2.4.1.25</ecNumber>
    </recommendedName>
    <alternativeName>
        <fullName evidence="8 10">Amylomaltase</fullName>
    </alternativeName>
    <alternativeName>
        <fullName evidence="9 10">Disproportionating enzyme</fullName>
    </alternativeName>
</protein>
<dbReference type="EMBL" id="BMFF01000001">
    <property type="protein sequence ID" value="GGC86794.1"/>
    <property type="molecule type" value="Genomic_DNA"/>
</dbReference>
<keyword evidence="7 10" id="KW-0119">Carbohydrate metabolism</keyword>
<dbReference type="RefSeq" id="WP_150277583.1">
    <property type="nucleotide sequence ID" value="NZ_BMFF01000001.1"/>
</dbReference>
<comment type="caution">
    <text evidence="11">The sequence shown here is derived from an EMBL/GenBank/DDBJ whole genome shotgun (WGS) entry which is preliminary data.</text>
</comment>
<evidence type="ECO:0000256" key="3">
    <source>
        <dbReference type="ARBA" id="ARBA00012560"/>
    </source>
</evidence>